<sequence>MKSLAVILLAGICLLPSLLPGQTTDNPTPWNGTWTTKYGQLRLIQDGRRVYGDYHDAGYIEARTAATNPNILRGTFQRKDGQWGLFQFNLARNQRHFSGAWNYNTVPDANAEKWTGEKTTDIPGPIVNAVGKKLYWAKPYENRFPEDIAKWVSSSDTPPRPDPPKPTPMPNPLVDDRNPRPKPKPLENAVVRVRLYGIQGKFSRGLGNLGVWVSHDLSGSFYTNASLVDKNGNRTRLLEMNGVPEMIWKRDAHNPHKAFARDTRKKYVGGADPQKTNPPPAIVRSMAEWERKNDAVLDYFWNNLFDPALEVRFNVPLDELNHPDNQLRVQLSGFLFEVNARKKEEARGRAEVVWLFQKDPMKSSGDFKTMVWKPSRGDSGVEWFVHAAASFSYPGH</sequence>
<comment type="caution">
    <text evidence="3">The sequence shown here is derived from an EMBL/GenBank/DDBJ whole genome shotgun (WGS) entry which is preliminary data.</text>
</comment>
<evidence type="ECO:0000256" key="2">
    <source>
        <dbReference type="SAM" id="SignalP"/>
    </source>
</evidence>
<feature type="chain" id="PRO_5024387182" evidence="2">
    <location>
        <begin position="22"/>
        <end position="396"/>
    </location>
</feature>
<dbReference type="EMBL" id="VAUV01000022">
    <property type="protein sequence ID" value="TLD68578.1"/>
    <property type="molecule type" value="Genomic_DNA"/>
</dbReference>
<organism evidence="3 4">
    <name type="scientific">Phragmitibacter flavus</name>
    <dbReference type="NCBI Taxonomy" id="2576071"/>
    <lineage>
        <taxon>Bacteria</taxon>
        <taxon>Pseudomonadati</taxon>
        <taxon>Verrucomicrobiota</taxon>
        <taxon>Verrucomicrobiia</taxon>
        <taxon>Verrucomicrobiales</taxon>
        <taxon>Verrucomicrobiaceae</taxon>
        <taxon>Phragmitibacter</taxon>
    </lineage>
</organism>
<evidence type="ECO:0000313" key="4">
    <source>
        <dbReference type="Proteomes" id="UP000306196"/>
    </source>
</evidence>
<name>A0A5R8K8B4_9BACT</name>
<protein>
    <submittedName>
        <fullName evidence="3">Uncharacterized protein</fullName>
    </submittedName>
</protein>
<accession>A0A5R8K8B4</accession>
<evidence type="ECO:0000256" key="1">
    <source>
        <dbReference type="SAM" id="MobiDB-lite"/>
    </source>
</evidence>
<keyword evidence="2" id="KW-0732">Signal</keyword>
<proteinExistence type="predicted"/>
<dbReference type="RefSeq" id="WP_138088455.1">
    <property type="nucleotide sequence ID" value="NZ_VAUV01000022.1"/>
</dbReference>
<feature type="signal peptide" evidence="2">
    <location>
        <begin position="1"/>
        <end position="21"/>
    </location>
</feature>
<feature type="region of interest" description="Disordered" evidence="1">
    <location>
        <begin position="151"/>
        <end position="186"/>
    </location>
</feature>
<feature type="compositionally biased region" description="Pro residues" evidence="1">
    <location>
        <begin position="158"/>
        <end position="171"/>
    </location>
</feature>
<dbReference type="Proteomes" id="UP000306196">
    <property type="component" value="Unassembled WGS sequence"/>
</dbReference>
<dbReference type="OrthoDB" id="1164628at2"/>
<dbReference type="AlphaFoldDB" id="A0A5R8K8B4"/>
<reference evidence="3 4" key="1">
    <citation type="submission" date="2019-05" db="EMBL/GenBank/DDBJ databases">
        <title>Verrucobacter flavum gen. nov., sp. nov. a new member of the family Verrucomicrobiaceae.</title>
        <authorList>
            <person name="Szuroczki S."/>
            <person name="Abbaszade G."/>
            <person name="Szabo A."/>
            <person name="Felfoldi T."/>
            <person name="Schumann P."/>
            <person name="Boka K."/>
            <person name="Keki Z."/>
            <person name="Toumi M."/>
            <person name="Toth E."/>
        </authorList>
    </citation>
    <scope>NUCLEOTIDE SEQUENCE [LARGE SCALE GENOMIC DNA]</scope>
    <source>
        <strain evidence="3 4">MG-N-17</strain>
    </source>
</reference>
<evidence type="ECO:0000313" key="3">
    <source>
        <dbReference type="EMBL" id="TLD68578.1"/>
    </source>
</evidence>
<gene>
    <name evidence="3" type="ORF">FEM03_21915</name>
</gene>
<keyword evidence="4" id="KW-1185">Reference proteome</keyword>